<dbReference type="InterPro" id="IPR001387">
    <property type="entry name" value="Cro/C1-type_HTH"/>
</dbReference>
<dbReference type="GO" id="GO:0003677">
    <property type="term" value="F:DNA binding"/>
    <property type="evidence" value="ECO:0007669"/>
    <property type="project" value="InterPro"/>
</dbReference>
<gene>
    <name evidence="2" type="ORF">GTW51_22575</name>
</gene>
<protein>
    <submittedName>
        <fullName evidence="2">Helix-turn-helix domain-containing protein</fullName>
    </submittedName>
</protein>
<evidence type="ECO:0000313" key="2">
    <source>
        <dbReference type="EMBL" id="NDV89436.1"/>
    </source>
</evidence>
<dbReference type="InterPro" id="IPR010982">
    <property type="entry name" value="Lambda_DNA-bd_dom_sf"/>
</dbReference>
<dbReference type="Proteomes" id="UP000476332">
    <property type="component" value="Unassembled WGS sequence"/>
</dbReference>
<dbReference type="Pfam" id="PF13560">
    <property type="entry name" value="HTH_31"/>
    <property type="match status" value="1"/>
</dbReference>
<evidence type="ECO:0000259" key="1">
    <source>
        <dbReference type="PROSITE" id="PS50943"/>
    </source>
</evidence>
<dbReference type="Gene3D" id="1.10.260.40">
    <property type="entry name" value="lambda repressor-like DNA-binding domains"/>
    <property type="match status" value="1"/>
</dbReference>
<organism evidence="2 3">
    <name type="scientific">Aurantimonas aggregata</name>
    <dbReference type="NCBI Taxonomy" id="2047720"/>
    <lineage>
        <taxon>Bacteria</taxon>
        <taxon>Pseudomonadati</taxon>
        <taxon>Pseudomonadota</taxon>
        <taxon>Alphaproteobacteria</taxon>
        <taxon>Hyphomicrobiales</taxon>
        <taxon>Aurantimonadaceae</taxon>
        <taxon>Aurantimonas</taxon>
    </lineage>
</organism>
<evidence type="ECO:0000313" key="3">
    <source>
        <dbReference type="Proteomes" id="UP000476332"/>
    </source>
</evidence>
<accession>A0A6L9MPF7</accession>
<sequence length="83" mass="8990">MQSSQITSAQIRAARGALGWSVQELGIRTEVSPATIKRYELASGVPRSRKGHLVSIRTAFEKAGIIFIGAPDDDPGIRIRTEV</sequence>
<dbReference type="SUPFAM" id="SSF47413">
    <property type="entry name" value="lambda repressor-like DNA-binding domains"/>
    <property type="match status" value="1"/>
</dbReference>
<dbReference type="AlphaFoldDB" id="A0A6L9MPF7"/>
<dbReference type="EMBL" id="JAAAMJ010000045">
    <property type="protein sequence ID" value="NDV89436.1"/>
    <property type="molecule type" value="Genomic_DNA"/>
</dbReference>
<feature type="domain" description="HTH cro/C1-type" evidence="1">
    <location>
        <begin position="11"/>
        <end position="40"/>
    </location>
</feature>
<comment type="caution">
    <text evidence="2">The sequence shown here is derived from an EMBL/GenBank/DDBJ whole genome shotgun (WGS) entry which is preliminary data.</text>
</comment>
<dbReference type="CDD" id="cd00093">
    <property type="entry name" value="HTH_XRE"/>
    <property type="match status" value="1"/>
</dbReference>
<keyword evidence="3" id="KW-1185">Reference proteome</keyword>
<reference evidence="2 3" key="1">
    <citation type="submission" date="2020-01" db="EMBL/GenBank/DDBJ databases">
        <title>Genomes of bacteria type strains.</title>
        <authorList>
            <person name="Chen J."/>
            <person name="Zhu S."/>
            <person name="Chen J."/>
        </authorList>
    </citation>
    <scope>NUCLEOTIDE SEQUENCE [LARGE SCALE GENOMIC DNA]</scope>
    <source>
        <strain evidence="2 3">KCTC 52919</strain>
    </source>
</reference>
<dbReference type="PROSITE" id="PS50943">
    <property type="entry name" value="HTH_CROC1"/>
    <property type="match status" value="1"/>
</dbReference>
<name>A0A6L9MPF7_9HYPH</name>
<proteinExistence type="predicted"/>
<dbReference type="RefSeq" id="WP_163046280.1">
    <property type="nucleotide sequence ID" value="NZ_JAAAMJ010000045.1"/>
</dbReference>